<dbReference type="EMBL" id="UINC01075958">
    <property type="protein sequence ID" value="SVC14655.1"/>
    <property type="molecule type" value="Genomic_DNA"/>
</dbReference>
<evidence type="ECO:0000259" key="1">
    <source>
        <dbReference type="Pfam" id="PF01523"/>
    </source>
</evidence>
<dbReference type="InterPro" id="IPR036059">
    <property type="entry name" value="TldD/PmbA_sf"/>
</dbReference>
<dbReference type="SUPFAM" id="SSF111283">
    <property type="entry name" value="Putative modulator of DNA gyrase, PmbA/TldD"/>
    <property type="match status" value="1"/>
</dbReference>
<gene>
    <name evidence="2" type="ORF">METZ01_LOCUS267509</name>
</gene>
<name>A0A382JSK8_9ZZZZ</name>
<dbReference type="Gene3D" id="3.30.2290.10">
    <property type="entry name" value="PmbA/TldD superfamily"/>
    <property type="match status" value="1"/>
</dbReference>
<protein>
    <recommendedName>
        <fullName evidence="1">Metalloprotease TldD/E N-terminal domain-containing protein</fullName>
    </recommendedName>
</protein>
<feature type="non-terminal residue" evidence="2">
    <location>
        <position position="66"/>
    </location>
</feature>
<sequence>MEQARNKGESAEVFYLSRYREPVVFEANQLKTLELQETSGVSLRLIKDGRIGFSSTNVIQDTNILV</sequence>
<organism evidence="2">
    <name type="scientific">marine metagenome</name>
    <dbReference type="NCBI Taxonomy" id="408172"/>
    <lineage>
        <taxon>unclassified sequences</taxon>
        <taxon>metagenomes</taxon>
        <taxon>ecological metagenomes</taxon>
    </lineage>
</organism>
<feature type="domain" description="Metalloprotease TldD/E N-terminal" evidence="1">
    <location>
        <begin position="11"/>
        <end position="59"/>
    </location>
</feature>
<proteinExistence type="predicted"/>
<dbReference type="Pfam" id="PF01523">
    <property type="entry name" value="PmbA_TldD_1st"/>
    <property type="match status" value="1"/>
</dbReference>
<evidence type="ECO:0000313" key="2">
    <source>
        <dbReference type="EMBL" id="SVC14655.1"/>
    </source>
</evidence>
<dbReference type="InterPro" id="IPR035068">
    <property type="entry name" value="TldD/PmbA_N"/>
</dbReference>
<dbReference type="AlphaFoldDB" id="A0A382JSK8"/>
<dbReference type="InterPro" id="IPR002510">
    <property type="entry name" value="Metalloprtase-TldD/E_N"/>
</dbReference>
<reference evidence="2" key="1">
    <citation type="submission" date="2018-05" db="EMBL/GenBank/DDBJ databases">
        <authorList>
            <person name="Lanie J.A."/>
            <person name="Ng W.-L."/>
            <person name="Kazmierczak K.M."/>
            <person name="Andrzejewski T.M."/>
            <person name="Davidsen T.M."/>
            <person name="Wayne K.J."/>
            <person name="Tettelin H."/>
            <person name="Glass J.I."/>
            <person name="Rusch D."/>
            <person name="Podicherti R."/>
            <person name="Tsui H.-C.T."/>
            <person name="Winkler M.E."/>
        </authorList>
    </citation>
    <scope>NUCLEOTIDE SEQUENCE</scope>
</reference>
<dbReference type="GO" id="GO:0008237">
    <property type="term" value="F:metallopeptidase activity"/>
    <property type="evidence" value="ECO:0007669"/>
    <property type="project" value="InterPro"/>
</dbReference>
<accession>A0A382JSK8</accession>
<dbReference type="GO" id="GO:0006508">
    <property type="term" value="P:proteolysis"/>
    <property type="evidence" value="ECO:0007669"/>
    <property type="project" value="InterPro"/>
</dbReference>